<dbReference type="EMBL" id="JAPFFF010000001">
    <property type="protein sequence ID" value="KAK8899695.1"/>
    <property type="molecule type" value="Genomic_DNA"/>
</dbReference>
<organism evidence="1 2">
    <name type="scientific">Tritrichomonas musculus</name>
    <dbReference type="NCBI Taxonomy" id="1915356"/>
    <lineage>
        <taxon>Eukaryota</taxon>
        <taxon>Metamonada</taxon>
        <taxon>Parabasalia</taxon>
        <taxon>Tritrichomonadida</taxon>
        <taxon>Tritrichomonadidae</taxon>
        <taxon>Tritrichomonas</taxon>
    </lineage>
</organism>
<gene>
    <name evidence="1" type="ORF">M9Y10_002017</name>
</gene>
<reference evidence="1 2" key="1">
    <citation type="submission" date="2024-04" db="EMBL/GenBank/DDBJ databases">
        <title>Tritrichomonas musculus Genome.</title>
        <authorList>
            <person name="Alves-Ferreira E."/>
            <person name="Grigg M."/>
            <person name="Lorenzi H."/>
            <person name="Galac M."/>
        </authorList>
    </citation>
    <scope>NUCLEOTIDE SEQUENCE [LARGE SCALE GENOMIC DNA]</scope>
    <source>
        <strain evidence="1 2">EAF2021</strain>
    </source>
</reference>
<dbReference type="PANTHER" id="PTHR22599">
    <property type="entry name" value="MPS ONE BINDER KINASE ACTIVATOR-LIKE MOB"/>
    <property type="match status" value="1"/>
</dbReference>
<protein>
    <submittedName>
        <fullName evidence="1">Mitotic exit network component</fullName>
    </submittedName>
</protein>
<sequence>MDKVSQTYKNIDLRQAVKLPEGEDLNEWLARNVSDFYRQVSMLYSTITEFCTPEHCQFMSAGPGYRYRWSDDSCPSPIDLSAPQYITRLLNWTNSLLEDENIFPSALNAPFPDDFVDIVKIIMKRLFRFYAHCYYHHLDNFKSLNMDILLSTCFKHFILFAHEFNLIQPDQLEPLRDFIDSLLKS</sequence>
<name>A0ABR2L8L2_9EUKA</name>
<accession>A0ABR2L8L2</accession>
<dbReference type="Proteomes" id="UP001470230">
    <property type="component" value="Unassembled WGS sequence"/>
</dbReference>
<keyword evidence="2" id="KW-1185">Reference proteome</keyword>
<dbReference type="Gene3D" id="1.20.140.30">
    <property type="entry name" value="MOB kinase activator"/>
    <property type="match status" value="1"/>
</dbReference>
<dbReference type="InterPro" id="IPR005301">
    <property type="entry name" value="MOB_kinase_act_fam"/>
</dbReference>
<evidence type="ECO:0000313" key="2">
    <source>
        <dbReference type="Proteomes" id="UP001470230"/>
    </source>
</evidence>
<dbReference type="Pfam" id="PF03637">
    <property type="entry name" value="Mob1_phocein"/>
    <property type="match status" value="1"/>
</dbReference>
<dbReference type="SMART" id="SM01388">
    <property type="entry name" value="Mob1_phocein"/>
    <property type="match status" value="1"/>
</dbReference>
<proteinExistence type="predicted"/>
<evidence type="ECO:0000313" key="1">
    <source>
        <dbReference type="EMBL" id="KAK8899695.1"/>
    </source>
</evidence>
<dbReference type="SUPFAM" id="SSF101152">
    <property type="entry name" value="Mob1/phocein"/>
    <property type="match status" value="1"/>
</dbReference>
<comment type="caution">
    <text evidence="1">The sequence shown here is derived from an EMBL/GenBank/DDBJ whole genome shotgun (WGS) entry which is preliminary data.</text>
</comment>
<dbReference type="InterPro" id="IPR036703">
    <property type="entry name" value="MOB_kinase_act_sf"/>
</dbReference>